<evidence type="ECO:0000256" key="1">
    <source>
        <dbReference type="ARBA" id="ARBA00022630"/>
    </source>
</evidence>
<dbReference type="Gene3D" id="3.20.20.30">
    <property type="entry name" value="Luciferase-like domain"/>
    <property type="match status" value="1"/>
</dbReference>
<dbReference type="Pfam" id="PF00296">
    <property type="entry name" value="Bac_luciferase"/>
    <property type="match status" value="1"/>
</dbReference>
<dbReference type="PANTHER" id="PTHR30011:SF16">
    <property type="entry name" value="C2H2 FINGER DOMAIN TRANSCRIPTION FACTOR (EUROFUNG)-RELATED"/>
    <property type="match status" value="1"/>
</dbReference>
<protein>
    <submittedName>
        <fullName evidence="6">Luciferase-like monooxygenase</fullName>
    </submittedName>
</protein>
<dbReference type="InterPro" id="IPR051260">
    <property type="entry name" value="Diverse_substr_monoxygenases"/>
</dbReference>
<sequence length="299" mass="33088">MRHGVLILPEQRWRDARTRWTRAEEYGFDHAWTYDQLMWRWLRDKPWFGTVPTLTAAATATTRIGLGTMVATPTYRHPVPFAKEVMSLDDISDGRFTCGLGAGAGAVDDLVVDPVERTPRERADRFAEFVELTDLLLRQRVTSYDGEHYRADEVHMHPGCTTTPRTPFAIAATGPRGMRLAARYAQTWVTAGPPATFDARPYELALPGVAAQVRMAEDACVAAGRHPGSLRRLLLTGAAVGGVLDSVESWRDAAGRFAEIGITDLVVHWPRADFPYAGDERVLEDIARDLTATSAGGRR</sequence>
<dbReference type="Proteomes" id="UP000199623">
    <property type="component" value="Unassembled WGS sequence"/>
</dbReference>
<dbReference type="SUPFAM" id="SSF51679">
    <property type="entry name" value="Bacterial luciferase-like"/>
    <property type="match status" value="1"/>
</dbReference>
<organism evidence="6 7">
    <name type="scientific">Lentzea fradiae</name>
    <dbReference type="NCBI Taxonomy" id="200378"/>
    <lineage>
        <taxon>Bacteria</taxon>
        <taxon>Bacillati</taxon>
        <taxon>Actinomycetota</taxon>
        <taxon>Actinomycetes</taxon>
        <taxon>Pseudonocardiales</taxon>
        <taxon>Pseudonocardiaceae</taxon>
        <taxon>Lentzea</taxon>
    </lineage>
</organism>
<reference evidence="7" key="1">
    <citation type="submission" date="2016-10" db="EMBL/GenBank/DDBJ databases">
        <authorList>
            <person name="Varghese N."/>
            <person name="Submissions S."/>
        </authorList>
    </citation>
    <scope>NUCLEOTIDE SEQUENCE [LARGE SCALE GENOMIC DNA]</scope>
    <source>
        <strain evidence="7">CGMCC 4.3506</strain>
    </source>
</reference>
<dbReference type="AlphaFoldDB" id="A0A1G8BI96"/>
<evidence type="ECO:0000256" key="3">
    <source>
        <dbReference type="ARBA" id="ARBA00023002"/>
    </source>
</evidence>
<evidence type="ECO:0000313" key="7">
    <source>
        <dbReference type="Proteomes" id="UP000199623"/>
    </source>
</evidence>
<accession>A0A1G8BI96</accession>
<keyword evidence="1" id="KW-0285">Flavoprotein</keyword>
<dbReference type="InterPro" id="IPR011251">
    <property type="entry name" value="Luciferase-like_dom"/>
</dbReference>
<dbReference type="OrthoDB" id="7374740at2"/>
<dbReference type="InterPro" id="IPR036661">
    <property type="entry name" value="Luciferase-like_sf"/>
</dbReference>
<dbReference type="PANTHER" id="PTHR30011">
    <property type="entry name" value="ALKANESULFONATE MONOOXYGENASE-RELATED"/>
    <property type="match status" value="1"/>
</dbReference>
<keyword evidence="4 6" id="KW-0503">Monooxygenase</keyword>
<dbReference type="GO" id="GO:0016705">
    <property type="term" value="F:oxidoreductase activity, acting on paired donors, with incorporation or reduction of molecular oxygen"/>
    <property type="evidence" value="ECO:0007669"/>
    <property type="project" value="InterPro"/>
</dbReference>
<keyword evidence="3" id="KW-0560">Oxidoreductase</keyword>
<keyword evidence="2" id="KW-0288">FMN</keyword>
<name>A0A1G8BI96_9PSEU</name>
<dbReference type="RefSeq" id="WP_090058469.1">
    <property type="nucleotide sequence ID" value="NZ_FNCC01000019.1"/>
</dbReference>
<evidence type="ECO:0000259" key="5">
    <source>
        <dbReference type="Pfam" id="PF00296"/>
    </source>
</evidence>
<evidence type="ECO:0000256" key="2">
    <source>
        <dbReference type="ARBA" id="ARBA00022643"/>
    </source>
</evidence>
<dbReference type="CDD" id="cd01097">
    <property type="entry name" value="Tetrahydromethanopterin_reductase"/>
    <property type="match status" value="1"/>
</dbReference>
<keyword evidence="7" id="KW-1185">Reference proteome</keyword>
<evidence type="ECO:0000256" key="4">
    <source>
        <dbReference type="ARBA" id="ARBA00023033"/>
    </source>
</evidence>
<evidence type="ECO:0000313" key="6">
    <source>
        <dbReference type="EMBL" id="SDH32919.1"/>
    </source>
</evidence>
<gene>
    <name evidence="6" type="ORF">SAMN05216553_11982</name>
</gene>
<dbReference type="STRING" id="200378.SAMN05216553_11982"/>
<dbReference type="EMBL" id="FNCC01000019">
    <property type="protein sequence ID" value="SDH32919.1"/>
    <property type="molecule type" value="Genomic_DNA"/>
</dbReference>
<proteinExistence type="predicted"/>
<feature type="domain" description="Luciferase-like" evidence="5">
    <location>
        <begin position="5"/>
        <end position="197"/>
    </location>
</feature>
<dbReference type="GO" id="GO:0004497">
    <property type="term" value="F:monooxygenase activity"/>
    <property type="evidence" value="ECO:0007669"/>
    <property type="project" value="UniProtKB-KW"/>
</dbReference>